<protein>
    <submittedName>
        <fullName evidence="1">Sulfotransferase</fullName>
    </submittedName>
</protein>
<evidence type="ECO:0000313" key="2">
    <source>
        <dbReference type="Proteomes" id="UP001596137"/>
    </source>
</evidence>
<dbReference type="EMBL" id="JBHSRF010000024">
    <property type="protein sequence ID" value="MFC6083122.1"/>
    <property type="molecule type" value="Genomic_DNA"/>
</dbReference>
<comment type="caution">
    <text evidence="1">The sequence shown here is derived from an EMBL/GenBank/DDBJ whole genome shotgun (WGS) entry which is preliminary data.</text>
</comment>
<sequence>MTERTKVLYITGWLRSGTTLLGNVLNELPGVVHAGELHYLWRNGLLRSGTNSVCGCGEQVRDCPVWSSATGPRTAGAMGDAGDAVSVAERMVAAQHAHLRTRHTRARLAESRAGRPAPPAAAEVLDRTADLYRALAAAGGERLVVDGSKYPAEAAALIGRPDLDVRVLHMVRDPRAVALSHLSVKQYIEIMSPARSTGYWLGFNLASEMVGAAAPGRYLRVRHEDFSADPAGVLEEVLAFAGLDDAPPVDATGTVTLGVNHTVTGNPDRLTRGATRIRSEERWRTDLPARHAATATAVALPLLARYRYPLAPAPARARTGRESLTWTSD</sequence>
<reference evidence="2" key="1">
    <citation type="journal article" date="2019" name="Int. J. Syst. Evol. Microbiol.">
        <title>The Global Catalogue of Microorganisms (GCM) 10K type strain sequencing project: providing services to taxonomists for standard genome sequencing and annotation.</title>
        <authorList>
            <consortium name="The Broad Institute Genomics Platform"/>
            <consortium name="The Broad Institute Genome Sequencing Center for Infectious Disease"/>
            <person name="Wu L."/>
            <person name="Ma J."/>
        </authorList>
    </citation>
    <scope>NUCLEOTIDE SEQUENCE [LARGE SCALE GENOMIC DNA]</scope>
    <source>
        <strain evidence="2">JCM 30346</strain>
    </source>
</reference>
<dbReference type="InterPro" id="IPR027417">
    <property type="entry name" value="P-loop_NTPase"/>
</dbReference>
<dbReference type="Gene3D" id="3.40.50.300">
    <property type="entry name" value="P-loop containing nucleotide triphosphate hydrolases"/>
    <property type="match status" value="1"/>
</dbReference>
<dbReference type="RefSeq" id="WP_380754533.1">
    <property type="nucleotide sequence ID" value="NZ_JBHSRF010000024.1"/>
</dbReference>
<dbReference type="PANTHER" id="PTHR10704:SF44">
    <property type="entry name" value="LD35051P-RELATED"/>
    <property type="match status" value="1"/>
</dbReference>
<evidence type="ECO:0000313" key="1">
    <source>
        <dbReference type="EMBL" id="MFC6083122.1"/>
    </source>
</evidence>
<name>A0ABW1NKN0_9ACTN</name>
<dbReference type="SUPFAM" id="SSF52540">
    <property type="entry name" value="P-loop containing nucleoside triphosphate hydrolases"/>
    <property type="match status" value="1"/>
</dbReference>
<dbReference type="PANTHER" id="PTHR10704">
    <property type="entry name" value="CARBOHYDRATE SULFOTRANSFERASE"/>
    <property type="match status" value="1"/>
</dbReference>
<accession>A0ABW1NKN0</accession>
<keyword evidence="2" id="KW-1185">Reference proteome</keyword>
<organism evidence="1 2">
    <name type="scientific">Sphaerisporangium aureirubrum</name>
    <dbReference type="NCBI Taxonomy" id="1544736"/>
    <lineage>
        <taxon>Bacteria</taxon>
        <taxon>Bacillati</taxon>
        <taxon>Actinomycetota</taxon>
        <taxon>Actinomycetes</taxon>
        <taxon>Streptosporangiales</taxon>
        <taxon>Streptosporangiaceae</taxon>
        <taxon>Sphaerisporangium</taxon>
    </lineage>
</organism>
<dbReference type="Proteomes" id="UP001596137">
    <property type="component" value="Unassembled WGS sequence"/>
</dbReference>
<proteinExistence type="predicted"/>
<gene>
    <name evidence="1" type="ORF">ACFP1K_18260</name>
</gene>
<dbReference type="InterPro" id="IPR051135">
    <property type="entry name" value="Gal/GlcNAc/GalNAc_ST"/>
</dbReference>
<dbReference type="Pfam" id="PF13469">
    <property type="entry name" value="Sulfotransfer_3"/>
    <property type="match status" value="1"/>
</dbReference>